<dbReference type="Gene3D" id="3.40.20.10">
    <property type="entry name" value="Severin"/>
    <property type="match status" value="2"/>
</dbReference>
<evidence type="ECO:0000256" key="2">
    <source>
        <dbReference type="ARBA" id="ARBA00009557"/>
    </source>
</evidence>
<evidence type="ECO:0000313" key="10">
    <source>
        <dbReference type="Proteomes" id="UP000700596"/>
    </source>
</evidence>
<dbReference type="GO" id="GO:0005737">
    <property type="term" value="C:cytoplasm"/>
    <property type="evidence" value="ECO:0007669"/>
    <property type="project" value="TreeGrafter"/>
</dbReference>
<evidence type="ECO:0000256" key="5">
    <source>
        <dbReference type="ARBA" id="ARBA00023203"/>
    </source>
</evidence>
<dbReference type="OrthoDB" id="10006997at2759"/>
<proteinExistence type="inferred from homology"/>
<evidence type="ECO:0000256" key="4">
    <source>
        <dbReference type="ARBA" id="ARBA00022737"/>
    </source>
</evidence>
<evidence type="ECO:0000256" key="3">
    <source>
        <dbReference type="ARBA" id="ARBA00022490"/>
    </source>
</evidence>
<protein>
    <submittedName>
        <fullName evidence="9">Actin monomer binding protein-like protein</fullName>
    </submittedName>
</protein>
<dbReference type="PANTHER" id="PTHR13759:SF1">
    <property type="entry name" value="TWINFILIN"/>
    <property type="match status" value="1"/>
</dbReference>
<comment type="similarity">
    <text evidence="2">Belongs to the actin-binding proteins ADF family. Twinfilin subfamily.</text>
</comment>
<dbReference type="InterPro" id="IPR029006">
    <property type="entry name" value="ADF-H/Gelsolin-like_dom_sf"/>
</dbReference>
<keyword evidence="3" id="KW-0963">Cytoplasm</keyword>
<dbReference type="PANTHER" id="PTHR13759">
    <property type="entry name" value="TWINFILIN"/>
    <property type="match status" value="1"/>
</dbReference>
<dbReference type="Proteomes" id="UP000700596">
    <property type="component" value="Unassembled WGS sequence"/>
</dbReference>
<comment type="subcellular location">
    <subcellularLocation>
        <location evidence="1">Cytoplasm</location>
        <location evidence="1">Cytoskeleton</location>
    </subcellularLocation>
</comment>
<dbReference type="GO" id="GO:0030042">
    <property type="term" value="P:actin filament depolymerization"/>
    <property type="evidence" value="ECO:0007669"/>
    <property type="project" value="TreeGrafter"/>
</dbReference>
<name>A0A9P9D9F4_9PLEO</name>
<reference evidence="9" key="1">
    <citation type="journal article" date="2021" name="Nat. Commun.">
        <title>Genetic determinants of endophytism in the Arabidopsis root mycobiome.</title>
        <authorList>
            <person name="Mesny F."/>
            <person name="Miyauchi S."/>
            <person name="Thiergart T."/>
            <person name="Pickel B."/>
            <person name="Atanasova L."/>
            <person name="Karlsson M."/>
            <person name="Huettel B."/>
            <person name="Barry K.W."/>
            <person name="Haridas S."/>
            <person name="Chen C."/>
            <person name="Bauer D."/>
            <person name="Andreopoulos W."/>
            <person name="Pangilinan J."/>
            <person name="LaButti K."/>
            <person name="Riley R."/>
            <person name="Lipzen A."/>
            <person name="Clum A."/>
            <person name="Drula E."/>
            <person name="Henrissat B."/>
            <person name="Kohler A."/>
            <person name="Grigoriev I.V."/>
            <person name="Martin F.M."/>
            <person name="Hacquard S."/>
        </authorList>
    </citation>
    <scope>NUCLEOTIDE SEQUENCE</scope>
    <source>
        <strain evidence="9">MPI-CAGE-CH-0243</strain>
    </source>
</reference>
<gene>
    <name evidence="9" type="ORF">B0J11DRAFT_510637</name>
</gene>
<keyword evidence="4" id="KW-0677">Repeat</keyword>
<dbReference type="GO" id="GO:0051015">
    <property type="term" value="F:actin filament binding"/>
    <property type="evidence" value="ECO:0007669"/>
    <property type="project" value="TreeGrafter"/>
</dbReference>
<dbReference type="GO" id="GO:0003785">
    <property type="term" value="F:actin monomer binding"/>
    <property type="evidence" value="ECO:0007669"/>
    <property type="project" value="TreeGrafter"/>
</dbReference>
<accession>A0A9P9D9F4</accession>
<evidence type="ECO:0000256" key="6">
    <source>
        <dbReference type="ARBA" id="ARBA00023212"/>
    </source>
</evidence>
<dbReference type="InterPro" id="IPR028458">
    <property type="entry name" value="Twinfilin"/>
</dbReference>
<evidence type="ECO:0000256" key="7">
    <source>
        <dbReference type="ARBA" id="ARBA00038532"/>
    </source>
</evidence>
<feature type="domain" description="ADF-H" evidence="8">
    <location>
        <begin position="189"/>
        <end position="311"/>
    </location>
</feature>
<dbReference type="SMART" id="SM00102">
    <property type="entry name" value="ADF"/>
    <property type="match status" value="1"/>
</dbReference>
<keyword evidence="5" id="KW-0009">Actin-binding</keyword>
<evidence type="ECO:0000256" key="1">
    <source>
        <dbReference type="ARBA" id="ARBA00004245"/>
    </source>
</evidence>
<sequence length="335" mass="37460">MTFEIPQTTHSAFKSFVTNPTLFTLPLQISHGHLSTLSPIPNPKDPSHTFQNALSQLDELLSPKTPLYLLIRHNRALTAVTFAPWLAEPELKNSYINNRQELVRALGEEHFSSSFISKEIGEITDARSWEERKSASETLLHEQKTTACADCDDCAHGDGEKKDAAVQDLGYQQNKCRLCDRRMKNKIEERAADALKQLHAAGSCVQLAVDMSTTTLTLLFSTPHLTPATLPSRLPTTTPSFTFYRHPTSRLLYFVFCSPDSCTVKQRMTHTMAIAGLVGVIAKECGAEVDQTIEIHEPEDLEFREGDERIGRFRSVFQLGEKVGTENVWEGMPVA</sequence>
<organism evidence="9 10">
    <name type="scientific">Dendryphion nanum</name>
    <dbReference type="NCBI Taxonomy" id="256645"/>
    <lineage>
        <taxon>Eukaryota</taxon>
        <taxon>Fungi</taxon>
        <taxon>Dikarya</taxon>
        <taxon>Ascomycota</taxon>
        <taxon>Pezizomycotina</taxon>
        <taxon>Dothideomycetes</taxon>
        <taxon>Pleosporomycetidae</taxon>
        <taxon>Pleosporales</taxon>
        <taxon>Torulaceae</taxon>
        <taxon>Dendryphion</taxon>
    </lineage>
</organism>
<dbReference type="EMBL" id="JAGMWT010000016">
    <property type="protein sequence ID" value="KAH7115029.1"/>
    <property type="molecule type" value="Genomic_DNA"/>
</dbReference>
<dbReference type="Pfam" id="PF00241">
    <property type="entry name" value="Cofilin_ADF"/>
    <property type="match status" value="1"/>
</dbReference>
<keyword evidence="6" id="KW-0206">Cytoskeleton</keyword>
<comment type="subunit">
    <text evidence="7">Interacts with G-actin; ADP-actin form.</text>
</comment>
<dbReference type="AlphaFoldDB" id="A0A9P9D9F4"/>
<dbReference type="GO" id="GO:0005884">
    <property type="term" value="C:actin filament"/>
    <property type="evidence" value="ECO:0007669"/>
    <property type="project" value="TreeGrafter"/>
</dbReference>
<keyword evidence="10" id="KW-1185">Reference proteome</keyword>
<dbReference type="InterPro" id="IPR002108">
    <property type="entry name" value="ADF-H"/>
</dbReference>
<dbReference type="SUPFAM" id="SSF55753">
    <property type="entry name" value="Actin depolymerizing proteins"/>
    <property type="match status" value="2"/>
</dbReference>
<evidence type="ECO:0000259" key="8">
    <source>
        <dbReference type="SMART" id="SM00102"/>
    </source>
</evidence>
<comment type="caution">
    <text evidence="9">The sequence shown here is derived from an EMBL/GenBank/DDBJ whole genome shotgun (WGS) entry which is preliminary data.</text>
</comment>
<evidence type="ECO:0000313" key="9">
    <source>
        <dbReference type="EMBL" id="KAH7115029.1"/>
    </source>
</evidence>
<dbReference type="GO" id="GO:0051016">
    <property type="term" value="P:barbed-end actin filament capping"/>
    <property type="evidence" value="ECO:0007669"/>
    <property type="project" value="TreeGrafter"/>
</dbReference>